<dbReference type="EMBL" id="CP001939">
    <property type="protein sequence ID" value="ADG90660.1"/>
    <property type="molecule type" value="Genomic_DNA"/>
</dbReference>
<organism evidence="5 6">
    <name type="scientific">Thermosphaera aggregans (strain DSM 11486 / M11TL)</name>
    <dbReference type="NCBI Taxonomy" id="633148"/>
    <lineage>
        <taxon>Archaea</taxon>
        <taxon>Thermoproteota</taxon>
        <taxon>Thermoprotei</taxon>
        <taxon>Desulfurococcales</taxon>
        <taxon>Desulfurococcaceae</taxon>
        <taxon>Thermosphaera</taxon>
    </lineage>
</organism>
<keyword evidence="6" id="KW-1185">Reference proteome</keyword>
<dbReference type="eggNOG" id="arCOG04429">
    <property type="taxonomic scope" value="Archaea"/>
</dbReference>
<dbReference type="GO" id="GO:0004190">
    <property type="term" value="F:aspartic-type endopeptidase activity"/>
    <property type="evidence" value="ECO:0007669"/>
    <property type="project" value="UniProtKB-KW"/>
</dbReference>
<keyword evidence="4" id="KW-0378">Hydrolase</keyword>
<keyword evidence="2 5" id="KW-0645">Protease</keyword>
<evidence type="ECO:0000313" key="6">
    <source>
        <dbReference type="Proteomes" id="UP000002376"/>
    </source>
</evidence>
<keyword evidence="3" id="KW-0064">Aspartyl protease</keyword>
<dbReference type="AlphaFoldDB" id="D5U0L0"/>
<comment type="similarity">
    <text evidence="1">Belongs to the peptidase A31 family.</text>
</comment>
<protein>
    <submittedName>
        <fullName evidence="5">Hydrogenase maturation protease</fullName>
    </submittedName>
</protein>
<evidence type="ECO:0000256" key="3">
    <source>
        <dbReference type="ARBA" id="ARBA00022750"/>
    </source>
</evidence>
<evidence type="ECO:0000256" key="1">
    <source>
        <dbReference type="ARBA" id="ARBA00006814"/>
    </source>
</evidence>
<dbReference type="InterPro" id="IPR000671">
    <property type="entry name" value="Peptidase_A31"/>
</dbReference>
<dbReference type="RefSeq" id="WP_013129253.1">
    <property type="nucleotide sequence ID" value="NC_014160.1"/>
</dbReference>
<sequence length="178" mass="19791">MLLNRLIAIKEELLTTLMSFLKHDPLILGVGTPLRTDDSFGLVACDFLNSMGIECVKCEYGIESCLTDINDKRPKALLIIDAVLARGSPPGSIILADESAIASGEILVTTHNIPLKTLLEILRKEYGVERIMIIGATPFSLDYGLDLTSDMMRLLEYFINVFKQAFFSTKKDMKEEMA</sequence>
<dbReference type="GO" id="GO:0016485">
    <property type="term" value="P:protein processing"/>
    <property type="evidence" value="ECO:0007669"/>
    <property type="project" value="TreeGrafter"/>
</dbReference>
<accession>D5U0L0</accession>
<dbReference type="GeneID" id="9165398"/>
<reference key="3">
    <citation type="submission" date="2010-02" db="EMBL/GenBank/DDBJ databases">
        <title>Complete genome sequence of Thermosphaera aggregans type strain (M11TL).</title>
        <authorList>
            <consortium name="US DOE Joint Genome Institute (JGI-PGF)"/>
            <person name="Spring S."/>
            <person name="Lapidus A."/>
            <person name="Munk C."/>
            <person name="Schroeder M."/>
            <person name="Glavina Del Rio T."/>
            <person name="Tice H."/>
            <person name="Copeland A."/>
            <person name="Cheng J.-F."/>
            <person name="Lucas S."/>
            <person name="Chen F."/>
            <person name="Nolan M."/>
            <person name="Bruce D."/>
            <person name="Goodwin L."/>
            <person name="Pitluck S."/>
            <person name="Ivanova N."/>
            <person name="Mavromatis K."/>
            <person name="Ovchinnikova G."/>
            <person name="Pati A."/>
            <person name="Chen A."/>
            <person name="Palaniappan K."/>
            <person name="Land M."/>
            <person name="Hauser L."/>
            <person name="Chang Y.-J."/>
            <person name="Jeffries C.C."/>
            <person name="Brettin T."/>
            <person name="Detter J.C."/>
            <person name="Tapia R."/>
            <person name="Han C."/>
            <person name="Chain P."/>
            <person name="Heimerl T."/>
            <person name="Weik F."/>
            <person name="Goker M."/>
            <person name="Rachel R."/>
            <person name="Bristow J."/>
            <person name="Eisen J.A."/>
            <person name="Markowitz V."/>
            <person name="Hugenholtz P."/>
            <person name="Kyrpides N.C."/>
            <person name="Klenk H.-P."/>
        </authorList>
    </citation>
    <scope>NUCLEOTIDE SEQUENCE</scope>
    <source>
        <strain>DSM 11486</strain>
    </source>
</reference>
<evidence type="ECO:0000313" key="5">
    <source>
        <dbReference type="EMBL" id="ADG90660.1"/>
    </source>
</evidence>
<dbReference type="Proteomes" id="UP000002376">
    <property type="component" value="Chromosome"/>
</dbReference>
<dbReference type="SUPFAM" id="SSF53163">
    <property type="entry name" value="HybD-like"/>
    <property type="match status" value="1"/>
</dbReference>
<dbReference type="Pfam" id="PF01750">
    <property type="entry name" value="HycI"/>
    <property type="match status" value="1"/>
</dbReference>
<dbReference type="Gene3D" id="3.40.50.1450">
    <property type="entry name" value="HybD-like"/>
    <property type="match status" value="1"/>
</dbReference>
<reference evidence="5 6" key="1">
    <citation type="journal article" date="2010" name="Stand. Genomic Sci.">
        <title>Complete genome sequence of Thermosphaera aggregans type strain (M11TL).</title>
        <authorList>
            <person name="Spring S."/>
            <person name="Rachel R."/>
            <person name="Lapidus A."/>
            <person name="Davenport K."/>
            <person name="Tice H."/>
            <person name="Copeland A."/>
            <person name="Cheng J.F."/>
            <person name="Lucas S."/>
            <person name="Chen F."/>
            <person name="Nolan M."/>
            <person name="Bruce D."/>
            <person name="Goodwin L."/>
            <person name="Pitluck S."/>
            <person name="Ivanova N."/>
            <person name="Mavromatis K."/>
            <person name="Ovchinnikova G."/>
            <person name="Pati A."/>
            <person name="Chen A."/>
            <person name="Palaniappan K."/>
            <person name="Land M."/>
            <person name="Hauser L."/>
            <person name="Chang Y.J."/>
            <person name="Jeffries C.C."/>
            <person name="Brettin T."/>
            <person name="Detter J.C."/>
            <person name="Tapia R."/>
            <person name="Han C."/>
            <person name="Heimerl T."/>
            <person name="Weikl F."/>
            <person name="Brambilla E."/>
            <person name="Goker M."/>
            <person name="Bristow J."/>
            <person name="Eisen J.A."/>
            <person name="Markowitz V."/>
            <person name="Hugenholtz P."/>
            <person name="Kyrpides N.C."/>
            <person name="Klenk H.P."/>
        </authorList>
    </citation>
    <scope>NUCLEOTIDE SEQUENCE [LARGE SCALE GENOMIC DNA]</scope>
    <source>
        <strain evidence="6">DSM 11486 / M11TL</strain>
    </source>
</reference>
<proteinExistence type="inferred from homology"/>
<evidence type="ECO:0000256" key="2">
    <source>
        <dbReference type="ARBA" id="ARBA00022670"/>
    </source>
</evidence>
<dbReference type="HOGENOM" id="CLU_099037_4_1_2"/>
<gene>
    <name evidence="5" type="ordered locus">Tagg_0385</name>
</gene>
<dbReference type="PANTHER" id="PTHR30302:SF1">
    <property type="entry name" value="HYDROGENASE 2 MATURATION PROTEASE"/>
    <property type="match status" value="1"/>
</dbReference>
<dbReference type="STRING" id="633148.Tagg_0385"/>
<name>D5U0L0_THEAM</name>
<dbReference type="OrthoDB" id="17604at2157"/>
<dbReference type="InterPro" id="IPR023430">
    <property type="entry name" value="Pept_HybD-like_dom_sf"/>
</dbReference>
<dbReference type="NCBIfam" id="TIGR00072">
    <property type="entry name" value="hydrog_prot"/>
    <property type="match status" value="1"/>
</dbReference>
<evidence type="ECO:0000256" key="4">
    <source>
        <dbReference type="ARBA" id="ARBA00022801"/>
    </source>
</evidence>
<dbReference type="PANTHER" id="PTHR30302">
    <property type="entry name" value="HYDROGENASE 1 MATURATION PROTEASE"/>
    <property type="match status" value="1"/>
</dbReference>
<dbReference type="KEGG" id="tag:Tagg_0385"/>
<reference evidence="6" key="2">
    <citation type="journal article" date="2010" name="Stand. Genomic Sci.">
        <title>Complete genome sequence of Thermosphaera aggregans type strain (M11TLT).</title>
        <authorList>
            <person name="Spring S."/>
            <person name="Rachel R."/>
            <person name="Lapidus A."/>
            <person name="Davenport K."/>
            <person name="Tice H."/>
            <person name="Copeland A."/>
            <person name="Cheng J.-F."/>
            <person name="Lucas S."/>
            <person name="Chen F."/>
            <person name="Nolan M."/>
            <person name="Bruce D."/>
            <person name="Goodwin L."/>
            <person name="Pitluck S."/>
            <person name="Ivanova N."/>
            <person name="Mavromatis K."/>
            <person name="Ovchinnikova G."/>
            <person name="Pati A."/>
            <person name="Chen A."/>
            <person name="Palaniappan K."/>
            <person name="Land M."/>
            <person name="Hauser L."/>
            <person name="Chang Y.-J."/>
            <person name="Jeffries C.C."/>
            <person name="Brettin T."/>
            <person name="Detter J.C."/>
            <person name="Tapia R."/>
            <person name="Han C."/>
            <person name="Heimerl T."/>
            <person name="Weikl F."/>
            <person name="Brambilla E."/>
            <person name="Goker M."/>
            <person name="Bristow J."/>
            <person name="Eisen J.A."/>
            <person name="Markowitz V."/>
            <person name="Hugenholtz P."/>
            <person name="Kyrpides N.C."/>
            <person name="Klenk H.-P."/>
        </authorList>
    </citation>
    <scope>NUCLEOTIDE SEQUENCE [LARGE SCALE GENOMIC DNA]</scope>
    <source>
        <strain evidence="6">DSM 11486 / M11TL</strain>
    </source>
</reference>
<dbReference type="GO" id="GO:0008047">
    <property type="term" value="F:enzyme activator activity"/>
    <property type="evidence" value="ECO:0007669"/>
    <property type="project" value="InterPro"/>
</dbReference>